<feature type="domain" description="Pterin-binding" evidence="25">
    <location>
        <begin position="467"/>
        <end position="727"/>
    </location>
</feature>
<comment type="pathway">
    <text evidence="5">Cofactor biosynthesis; tetrahydrofolate biosynthesis; 7,8-dihydrofolate from 2-amino-4-hydroxy-6-hydroxymethyl-7,8-dihydropteridine diphosphate and 4-aminobenzoate: step 1/2.</text>
</comment>
<dbReference type="FunCoup" id="A0A3N4LT30">
    <property type="interactions" value="242"/>
</dbReference>
<dbReference type="InterPro" id="IPR006390">
    <property type="entry name" value="DHP_synth_dom"/>
</dbReference>
<dbReference type="SUPFAM" id="SSF55083">
    <property type="entry name" value="6-hydroxymethyl-7,8-dihydropterin pyrophosphokinase, HPPK"/>
    <property type="match status" value="1"/>
</dbReference>
<evidence type="ECO:0000256" key="20">
    <source>
        <dbReference type="ARBA" id="ARBA00023268"/>
    </source>
</evidence>
<dbReference type="PANTHER" id="PTHR20941:SF1">
    <property type="entry name" value="FOLIC ACID SYNTHESIS PROTEIN FOL1"/>
    <property type="match status" value="1"/>
</dbReference>
<evidence type="ECO:0000256" key="16">
    <source>
        <dbReference type="ARBA" id="ARBA00022777"/>
    </source>
</evidence>
<dbReference type="AlphaFoldDB" id="A0A3N4LT30"/>
<comment type="pathway">
    <text evidence="7">Cofactor biosynthesis; tetrahydrofolate biosynthesis; 2-amino-4-hydroxy-6-hydroxymethyl-7,8-dihydropteridine diphosphate from 7,8-dihydroneopterin triphosphate: step 4/4.</text>
</comment>
<dbReference type="CDD" id="cd00483">
    <property type="entry name" value="HPPK"/>
    <property type="match status" value="1"/>
</dbReference>
<comment type="catalytic activity">
    <reaction evidence="3">
        <text>7,8-dihydroneopterin = 6-hydroxymethyl-7,8-dihydropterin + glycolaldehyde</text>
        <dbReference type="Rhea" id="RHEA:10540"/>
        <dbReference type="ChEBI" id="CHEBI:17001"/>
        <dbReference type="ChEBI" id="CHEBI:17071"/>
        <dbReference type="ChEBI" id="CHEBI:44841"/>
        <dbReference type="EC" id="4.1.2.25"/>
    </reaction>
</comment>
<comment type="catalytic activity">
    <reaction evidence="1">
        <text>(7,8-dihydropterin-6-yl)methyl diphosphate + 4-aminobenzoate = 7,8-dihydropteroate + diphosphate</text>
        <dbReference type="Rhea" id="RHEA:19949"/>
        <dbReference type="ChEBI" id="CHEBI:17836"/>
        <dbReference type="ChEBI" id="CHEBI:17839"/>
        <dbReference type="ChEBI" id="CHEBI:33019"/>
        <dbReference type="ChEBI" id="CHEBI:72950"/>
        <dbReference type="EC" id="2.5.1.15"/>
    </reaction>
</comment>
<dbReference type="Gene3D" id="3.20.20.20">
    <property type="entry name" value="Dihydropteroate synthase-like"/>
    <property type="match status" value="1"/>
</dbReference>
<dbReference type="InterPro" id="IPR000550">
    <property type="entry name" value="Hppk"/>
</dbReference>
<dbReference type="SMART" id="SM00905">
    <property type="entry name" value="FolB"/>
    <property type="match status" value="2"/>
</dbReference>
<comment type="function">
    <text evidence="21">Catalyzes three sequential steps of tetrahydrofolate biosynthesis.</text>
</comment>
<sequence length="739" mass="81527">MKESPSSMDGKDLIYIKSLSLKTMTGFDSWVRLKPQPVILSLYLKTSVALAGSTDHLPYSIHYGHVCKAVTRAVESSEFRTLEHLAEEVSKLALGDELHGEWVQVIVEKPRTLLRADSAGISIVRRKDGKREAEDRVFVNSLRVVTIIGIHPWERKEGQTVVLNLTLHKPINKGSCRVEQRLAFDPHYDYRKVVKVVTELVEKSTYKTVEALATAVARVACTKCEIEKVTVSIEKPSALTFAKGAGVEITRHRAFFDLIEDPSLKAQQAVGEELLSGDERASTVRHRAFVALGSNMGDRFQWIRDAVKELGRRGLKVQRTSSLYESKPMYVLEQPEFLNGVCEIETTLSPMDLLKELKDIEDTMGRKKIVEKGPRNIDLDILLYDGLVMDSDILTIPHKFMLEREFVLRPLCDIAPNLAHPLTSTSFRAHLQSLPPSTTAHHPPLRIFAPLSPASPPLDPLNPNRKTLLMAVLNLTPDSFSDGGRHSTDSDYIVSMIQSFINAGADIIDIGGQSTRPGAADVGKEEELRRVIPAIRTIREASITIPISVDTYRAEVAEQAIEAGADIINDISAGLYDENILSVAAVTGAPIVLTHTRGTPKTMNSLATYKDVISEVGEELEARMDEALAKGVSRWQIVLDPGLGFAKGMQDNLEIIRRLEVLRGREKLKGLPWLLGPSRKRFVGTITGVADPLKRGWGTAGAVAGCIAGGADIVRVHDVEEMSKVICMADSIWRNKVTA</sequence>
<dbReference type="PANTHER" id="PTHR20941">
    <property type="entry name" value="FOLATE SYNTHESIS PROTEINS"/>
    <property type="match status" value="1"/>
</dbReference>
<organism evidence="26 27">
    <name type="scientific">Terfezia boudieri ATCC MYA-4762</name>
    <dbReference type="NCBI Taxonomy" id="1051890"/>
    <lineage>
        <taxon>Eukaryota</taxon>
        <taxon>Fungi</taxon>
        <taxon>Dikarya</taxon>
        <taxon>Ascomycota</taxon>
        <taxon>Pezizomycotina</taxon>
        <taxon>Pezizomycetes</taxon>
        <taxon>Pezizales</taxon>
        <taxon>Pezizaceae</taxon>
        <taxon>Terfezia</taxon>
    </lineage>
</organism>
<evidence type="ECO:0000256" key="2">
    <source>
        <dbReference type="ARBA" id="ARBA00000198"/>
    </source>
</evidence>
<comment type="similarity">
    <text evidence="8">In the N-terminal section; belongs to the DHNA family.</text>
</comment>
<protein>
    <recommendedName>
        <fullName evidence="23">Folic acid synthesis protein FOL1</fullName>
        <ecNumber evidence="10">2.5.1.15</ecNumber>
        <ecNumber evidence="12">2.7.6.3</ecNumber>
        <ecNumber evidence="11">4.1.2.25</ecNumber>
    </recommendedName>
    <alternativeName>
        <fullName evidence="24">Folic acid synthesis protein fol1</fullName>
    </alternativeName>
</protein>
<evidence type="ECO:0000256" key="15">
    <source>
        <dbReference type="ARBA" id="ARBA00022741"/>
    </source>
</evidence>
<keyword evidence="14" id="KW-0479">Metal-binding</keyword>
<comment type="pathway">
    <text evidence="6">Cofactor biosynthesis; tetrahydrofolate biosynthesis; 2-amino-4-hydroxy-6-hydroxymethyl-7,8-dihydropteridine diphosphate from 7,8-dihydroneopterin triphosphate: step 3/4.</text>
</comment>
<dbReference type="InterPro" id="IPR035907">
    <property type="entry name" value="Hppk_sf"/>
</dbReference>
<dbReference type="InParanoid" id="A0A3N4LT30"/>
<dbReference type="Pfam" id="PF02152">
    <property type="entry name" value="FolB"/>
    <property type="match status" value="2"/>
</dbReference>
<dbReference type="Proteomes" id="UP000267821">
    <property type="component" value="Unassembled WGS sequence"/>
</dbReference>
<dbReference type="InterPro" id="IPR043133">
    <property type="entry name" value="GTP-CH-I_C/QueF"/>
</dbReference>
<dbReference type="Gene3D" id="3.30.70.560">
    <property type="entry name" value="7,8-Dihydro-6-hydroxymethylpterin-pyrophosphokinase HPPK"/>
    <property type="match status" value="1"/>
</dbReference>
<evidence type="ECO:0000256" key="3">
    <source>
        <dbReference type="ARBA" id="ARBA00001353"/>
    </source>
</evidence>
<keyword evidence="19" id="KW-0289">Folate biosynthesis</keyword>
<dbReference type="PROSITE" id="PS00793">
    <property type="entry name" value="DHPS_2"/>
    <property type="match status" value="1"/>
</dbReference>
<evidence type="ECO:0000256" key="17">
    <source>
        <dbReference type="ARBA" id="ARBA00022840"/>
    </source>
</evidence>
<keyword evidence="27" id="KW-1185">Reference proteome</keyword>
<gene>
    <name evidence="26" type="ORF">L211DRAFT_782084</name>
</gene>
<dbReference type="CDD" id="cd00739">
    <property type="entry name" value="DHPS"/>
    <property type="match status" value="1"/>
</dbReference>
<evidence type="ECO:0000256" key="24">
    <source>
        <dbReference type="ARBA" id="ARBA00068111"/>
    </source>
</evidence>
<dbReference type="InterPro" id="IPR011005">
    <property type="entry name" value="Dihydropteroate_synth-like_sf"/>
</dbReference>
<evidence type="ECO:0000259" key="25">
    <source>
        <dbReference type="PROSITE" id="PS50972"/>
    </source>
</evidence>
<dbReference type="SUPFAM" id="SSF55620">
    <property type="entry name" value="Tetrahydrobiopterin biosynthesis enzymes-like"/>
    <property type="match status" value="2"/>
</dbReference>
<evidence type="ECO:0000256" key="19">
    <source>
        <dbReference type="ARBA" id="ARBA00022909"/>
    </source>
</evidence>
<dbReference type="STRING" id="1051890.A0A3N4LT30"/>
<keyword evidence="15" id="KW-0547">Nucleotide-binding</keyword>
<reference evidence="26 27" key="1">
    <citation type="journal article" date="2018" name="Nat. Ecol. Evol.">
        <title>Pezizomycetes genomes reveal the molecular basis of ectomycorrhizal truffle lifestyle.</title>
        <authorList>
            <person name="Murat C."/>
            <person name="Payen T."/>
            <person name="Noel B."/>
            <person name="Kuo A."/>
            <person name="Morin E."/>
            <person name="Chen J."/>
            <person name="Kohler A."/>
            <person name="Krizsan K."/>
            <person name="Balestrini R."/>
            <person name="Da Silva C."/>
            <person name="Montanini B."/>
            <person name="Hainaut M."/>
            <person name="Levati E."/>
            <person name="Barry K.W."/>
            <person name="Belfiori B."/>
            <person name="Cichocki N."/>
            <person name="Clum A."/>
            <person name="Dockter R.B."/>
            <person name="Fauchery L."/>
            <person name="Guy J."/>
            <person name="Iotti M."/>
            <person name="Le Tacon F."/>
            <person name="Lindquist E.A."/>
            <person name="Lipzen A."/>
            <person name="Malagnac F."/>
            <person name="Mello A."/>
            <person name="Molinier V."/>
            <person name="Miyauchi S."/>
            <person name="Poulain J."/>
            <person name="Riccioni C."/>
            <person name="Rubini A."/>
            <person name="Sitrit Y."/>
            <person name="Splivallo R."/>
            <person name="Traeger S."/>
            <person name="Wang M."/>
            <person name="Zifcakova L."/>
            <person name="Wipf D."/>
            <person name="Zambonelli A."/>
            <person name="Paolocci F."/>
            <person name="Nowrousian M."/>
            <person name="Ottonello S."/>
            <person name="Baldrian P."/>
            <person name="Spatafora J.W."/>
            <person name="Henrissat B."/>
            <person name="Nagy L.G."/>
            <person name="Aury J.M."/>
            <person name="Wincker P."/>
            <person name="Grigoriev I.V."/>
            <person name="Bonfante P."/>
            <person name="Martin F.M."/>
        </authorList>
    </citation>
    <scope>NUCLEOTIDE SEQUENCE [LARGE SCALE GENOMIC DNA]</scope>
    <source>
        <strain evidence="26 27">ATCC MYA-4762</strain>
    </source>
</reference>
<dbReference type="EMBL" id="ML121536">
    <property type="protein sequence ID" value="RPB26036.1"/>
    <property type="molecule type" value="Genomic_DNA"/>
</dbReference>
<evidence type="ECO:0000256" key="11">
    <source>
        <dbReference type="ARBA" id="ARBA00013043"/>
    </source>
</evidence>
<evidence type="ECO:0000256" key="4">
    <source>
        <dbReference type="ARBA" id="ARBA00001946"/>
    </source>
</evidence>
<dbReference type="FunFam" id="3.20.20.20:FF:000006">
    <property type="entry name" value="Dihydropteroate synthase"/>
    <property type="match status" value="1"/>
</dbReference>
<name>A0A3N4LT30_9PEZI</name>
<dbReference type="InterPro" id="IPR045031">
    <property type="entry name" value="DHP_synth-like"/>
</dbReference>
<dbReference type="NCBIfam" id="TIGR01498">
    <property type="entry name" value="folK"/>
    <property type="match status" value="1"/>
</dbReference>
<dbReference type="GO" id="GO:0005740">
    <property type="term" value="C:mitochondrial envelope"/>
    <property type="evidence" value="ECO:0007669"/>
    <property type="project" value="TreeGrafter"/>
</dbReference>
<proteinExistence type="inferred from homology"/>
<evidence type="ECO:0000256" key="21">
    <source>
        <dbReference type="ARBA" id="ARBA00058009"/>
    </source>
</evidence>
<dbReference type="EC" id="2.5.1.15" evidence="10"/>
<evidence type="ECO:0000256" key="1">
    <source>
        <dbReference type="ARBA" id="ARBA00000012"/>
    </source>
</evidence>
<keyword evidence="13" id="KW-0808">Transferase</keyword>
<dbReference type="GO" id="GO:0046872">
    <property type="term" value="F:metal ion binding"/>
    <property type="evidence" value="ECO:0007669"/>
    <property type="project" value="UniProtKB-KW"/>
</dbReference>
<comment type="similarity">
    <text evidence="22">In the central section; belongs to the HPPK family.</text>
</comment>
<dbReference type="PROSITE" id="PS50972">
    <property type="entry name" value="PTERIN_BINDING"/>
    <property type="match status" value="1"/>
</dbReference>
<dbReference type="GO" id="GO:0003848">
    <property type="term" value="F:2-amino-4-hydroxy-6-hydroxymethyldihydropteridine diphosphokinase activity"/>
    <property type="evidence" value="ECO:0007669"/>
    <property type="project" value="UniProtKB-EC"/>
</dbReference>
<accession>A0A3N4LT30</accession>
<evidence type="ECO:0000256" key="14">
    <source>
        <dbReference type="ARBA" id="ARBA00022723"/>
    </source>
</evidence>
<comment type="cofactor">
    <cofactor evidence="4">
        <name>Mg(2+)</name>
        <dbReference type="ChEBI" id="CHEBI:18420"/>
    </cofactor>
</comment>
<keyword evidence="17" id="KW-0067">ATP-binding</keyword>
<dbReference type="GO" id="GO:0016301">
    <property type="term" value="F:kinase activity"/>
    <property type="evidence" value="ECO:0007669"/>
    <property type="project" value="UniProtKB-KW"/>
</dbReference>
<dbReference type="InterPro" id="IPR006157">
    <property type="entry name" value="FolB_dom"/>
</dbReference>
<keyword evidence="20" id="KW-0511">Multifunctional enzyme</keyword>
<dbReference type="CDD" id="cd00534">
    <property type="entry name" value="DHNA_DHNTPE"/>
    <property type="match status" value="2"/>
</dbReference>
<dbReference type="PROSITE" id="PS00792">
    <property type="entry name" value="DHPS_1"/>
    <property type="match status" value="1"/>
</dbReference>
<dbReference type="GO" id="GO:0004156">
    <property type="term" value="F:dihydropteroate synthase activity"/>
    <property type="evidence" value="ECO:0007669"/>
    <property type="project" value="UniProtKB-EC"/>
</dbReference>
<dbReference type="Gene3D" id="3.30.1130.10">
    <property type="match status" value="2"/>
</dbReference>
<dbReference type="OrthoDB" id="615426at2759"/>
<evidence type="ECO:0000256" key="7">
    <source>
        <dbReference type="ARBA" id="ARBA00005051"/>
    </source>
</evidence>
<evidence type="ECO:0000256" key="22">
    <source>
        <dbReference type="ARBA" id="ARBA00061548"/>
    </source>
</evidence>
<dbReference type="Pfam" id="PF01288">
    <property type="entry name" value="HPPK"/>
    <property type="match status" value="1"/>
</dbReference>
<dbReference type="UniPathway" id="UPA00077">
    <property type="reaction ID" value="UER00155"/>
</dbReference>
<evidence type="ECO:0000256" key="13">
    <source>
        <dbReference type="ARBA" id="ARBA00022679"/>
    </source>
</evidence>
<dbReference type="GO" id="GO:0046654">
    <property type="term" value="P:tetrahydrofolate biosynthetic process"/>
    <property type="evidence" value="ECO:0007669"/>
    <property type="project" value="UniProtKB-UniPathway"/>
</dbReference>
<evidence type="ECO:0000256" key="5">
    <source>
        <dbReference type="ARBA" id="ARBA00004763"/>
    </source>
</evidence>
<dbReference type="EC" id="2.7.6.3" evidence="12"/>
<dbReference type="GO" id="GO:0005524">
    <property type="term" value="F:ATP binding"/>
    <property type="evidence" value="ECO:0007669"/>
    <property type="project" value="UniProtKB-KW"/>
</dbReference>
<evidence type="ECO:0000256" key="6">
    <source>
        <dbReference type="ARBA" id="ARBA00005013"/>
    </source>
</evidence>
<evidence type="ECO:0000256" key="9">
    <source>
        <dbReference type="ARBA" id="ARBA00009951"/>
    </source>
</evidence>
<keyword evidence="18" id="KW-0460">Magnesium</keyword>
<dbReference type="NCBIfam" id="TIGR00526">
    <property type="entry name" value="folB_dom"/>
    <property type="match status" value="2"/>
</dbReference>
<comment type="similarity">
    <text evidence="9">In the C-terminal section; belongs to the DHPS family.</text>
</comment>
<dbReference type="GO" id="GO:0046656">
    <property type="term" value="P:folic acid biosynthetic process"/>
    <property type="evidence" value="ECO:0007669"/>
    <property type="project" value="UniProtKB-KW"/>
</dbReference>
<dbReference type="EC" id="4.1.2.25" evidence="11"/>
<dbReference type="GO" id="GO:0004150">
    <property type="term" value="F:dihydroneopterin aldolase activity"/>
    <property type="evidence" value="ECO:0007669"/>
    <property type="project" value="UniProtKB-EC"/>
</dbReference>
<keyword evidence="16" id="KW-0418">Kinase</keyword>
<evidence type="ECO:0000313" key="26">
    <source>
        <dbReference type="EMBL" id="RPB26036.1"/>
    </source>
</evidence>
<evidence type="ECO:0000256" key="18">
    <source>
        <dbReference type="ARBA" id="ARBA00022842"/>
    </source>
</evidence>
<dbReference type="Pfam" id="PF00809">
    <property type="entry name" value="Pterin_bind"/>
    <property type="match status" value="1"/>
</dbReference>
<dbReference type="SUPFAM" id="SSF51717">
    <property type="entry name" value="Dihydropteroate synthetase-like"/>
    <property type="match status" value="1"/>
</dbReference>
<evidence type="ECO:0000256" key="8">
    <source>
        <dbReference type="ARBA" id="ARBA00009640"/>
    </source>
</evidence>
<evidence type="ECO:0000313" key="27">
    <source>
        <dbReference type="Proteomes" id="UP000267821"/>
    </source>
</evidence>
<evidence type="ECO:0000256" key="12">
    <source>
        <dbReference type="ARBA" id="ARBA00013253"/>
    </source>
</evidence>
<evidence type="ECO:0000256" key="10">
    <source>
        <dbReference type="ARBA" id="ARBA00012458"/>
    </source>
</evidence>
<comment type="catalytic activity">
    <reaction evidence="2">
        <text>6-hydroxymethyl-7,8-dihydropterin + ATP = (7,8-dihydropterin-6-yl)methyl diphosphate + AMP + H(+)</text>
        <dbReference type="Rhea" id="RHEA:11412"/>
        <dbReference type="ChEBI" id="CHEBI:15378"/>
        <dbReference type="ChEBI" id="CHEBI:30616"/>
        <dbReference type="ChEBI" id="CHEBI:44841"/>
        <dbReference type="ChEBI" id="CHEBI:72950"/>
        <dbReference type="ChEBI" id="CHEBI:456215"/>
        <dbReference type="EC" id="2.7.6.3"/>
    </reaction>
</comment>
<evidence type="ECO:0000256" key="23">
    <source>
        <dbReference type="ARBA" id="ARBA00067568"/>
    </source>
</evidence>
<dbReference type="NCBIfam" id="TIGR01496">
    <property type="entry name" value="DHPS"/>
    <property type="match status" value="1"/>
</dbReference>
<dbReference type="InterPro" id="IPR000489">
    <property type="entry name" value="Pterin-binding_dom"/>
</dbReference>